<gene>
    <name evidence="1" type="ORF">L2E82_08402</name>
</gene>
<name>A0ACB9G7D0_CICIN</name>
<dbReference type="EMBL" id="CM042010">
    <property type="protein sequence ID" value="KAI3778996.1"/>
    <property type="molecule type" value="Genomic_DNA"/>
</dbReference>
<accession>A0ACB9G7D0</accession>
<organism evidence="1 2">
    <name type="scientific">Cichorium intybus</name>
    <name type="common">Chicory</name>
    <dbReference type="NCBI Taxonomy" id="13427"/>
    <lineage>
        <taxon>Eukaryota</taxon>
        <taxon>Viridiplantae</taxon>
        <taxon>Streptophyta</taxon>
        <taxon>Embryophyta</taxon>
        <taxon>Tracheophyta</taxon>
        <taxon>Spermatophyta</taxon>
        <taxon>Magnoliopsida</taxon>
        <taxon>eudicotyledons</taxon>
        <taxon>Gunneridae</taxon>
        <taxon>Pentapetalae</taxon>
        <taxon>asterids</taxon>
        <taxon>campanulids</taxon>
        <taxon>Asterales</taxon>
        <taxon>Asteraceae</taxon>
        <taxon>Cichorioideae</taxon>
        <taxon>Cichorieae</taxon>
        <taxon>Cichoriinae</taxon>
        <taxon>Cichorium</taxon>
    </lineage>
</organism>
<reference evidence="2" key="1">
    <citation type="journal article" date="2022" name="Mol. Ecol. Resour.">
        <title>The genomes of chicory, endive, great burdock and yacon provide insights into Asteraceae palaeo-polyploidization history and plant inulin production.</title>
        <authorList>
            <person name="Fan W."/>
            <person name="Wang S."/>
            <person name="Wang H."/>
            <person name="Wang A."/>
            <person name="Jiang F."/>
            <person name="Liu H."/>
            <person name="Zhao H."/>
            <person name="Xu D."/>
            <person name="Zhang Y."/>
        </authorList>
    </citation>
    <scope>NUCLEOTIDE SEQUENCE [LARGE SCALE GENOMIC DNA]</scope>
    <source>
        <strain evidence="2">cv. Punajuju</strain>
    </source>
</reference>
<proteinExistence type="predicted"/>
<evidence type="ECO:0000313" key="2">
    <source>
        <dbReference type="Proteomes" id="UP001055811"/>
    </source>
</evidence>
<protein>
    <submittedName>
        <fullName evidence="1">Uncharacterized protein</fullName>
    </submittedName>
</protein>
<dbReference type="Proteomes" id="UP001055811">
    <property type="component" value="Linkage Group LG02"/>
</dbReference>
<sequence length="173" mass="19782">MLLLSVKDYESYSLLKVQGILSQPLQPGQCVGFSVKGKARKEGMKYVLVTGALAVLVVFFFRSIKLVCTCLNSFHARRTMENLGEDHSFDIVIGYSHVKPPPSFVHQIIQSKVKTLRINPGIQLFRQLRNQPRWYIQKYPLSVNLGHMFATLLDEHEKARGRPINSENVLAWR</sequence>
<evidence type="ECO:0000313" key="1">
    <source>
        <dbReference type="EMBL" id="KAI3778996.1"/>
    </source>
</evidence>
<reference evidence="1 2" key="2">
    <citation type="journal article" date="2022" name="Mol. Ecol. Resour.">
        <title>The genomes of chicory, endive, great burdock and yacon provide insights into Asteraceae paleo-polyploidization history and plant inulin production.</title>
        <authorList>
            <person name="Fan W."/>
            <person name="Wang S."/>
            <person name="Wang H."/>
            <person name="Wang A."/>
            <person name="Jiang F."/>
            <person name="Liu H."/>
            <person name="Zhao H."/>
            <person name="Xu D."/>
            <person name="Zhang Y."/>
        </authorList>
    </citation>
    <scope>NUCLEOTIDE SEQUENCE [LARGE SCALE GENOMIC DNA]</scope>
    <source>
        <strain evidence="2">cv. Punajuju</strain>
        <tissue evidence="1">Leaves</tissue>
    </source>
</reference>
<keyword evidence="2" id="KW-1185">Reference proteome</keyword>
<comment type="caution">
    <text evidence="1">The sequence shown here is derived from an EMBL/GenBank/DDBJ whole genome shotgun (WGS) entry which is preliminary data.</text>
</comment>